<proteinExistence type="predicted"/>
<feature type="chain" id="PRO_5037596160" evidence="2">
    <location>
        <begin position="21"/>
        <end position="84"/>
    </location>
</feature>
<reference evidence="3" key="2">
    <citation type="submission" date="2020-09" db="EMBL/GenBank/DDBJ databases">
        <authorList>
            <person name="Sun Q."/>
            <person name="Zhou Y."/>
        </authorList>
    </citation>
    <scope>NUCLEOTIDE SEQUENCE</scope>
    <source>
        <strain evidence="3">CGMCC 4.7278</strain>
    </source>
</reference>
<gene>
    <name evidence="3" type="ORF">GCM10011591_33030</name>
</gene>
<dbReference type="Proteomes" id="UP000612956">
    <property type="component" value="Unassembled WGS sequence"/>
</dbReference>
<organism evidence="3 4">
    <name type="scientific">Nocardia camponoti</name>
    <dbReference type="NCBI Taxonomy" id="1616106"/>
    <lineage>
        <taxon>Bacteria</taxon>
        <taxon>Bacillati</taxon>
        <taxon>Actinomycetota</taxon>
        <taxon>Actinomycetes</taxon>
        <taxon>Mycobacteriales</taxon>
        <taxon>Nocardiaceae</taxon>
        <taxon>Nocardia</taxon>
    </lineage>
</organism>
<dbReference type="EMBL" id="BMMW01000003">
    <property type="protein sequence ID" value="GGK58196.1"/>
    <property type="molecule type" value="Genomic_DNA"/>
</dbReference>
<keyword evidence="2" id="KW-0732">Signal</keyword>
<comment type="caution">
    <text evidence="3">The sequence shown here is derived from an EMBL/GenBank/DDBJ whole genome shotgun (WGS) entry which is preliminary data.</text>
</comment>
<feature type="transmembrane region" description="Helical" evidence="1">
    <location>
        <begin position="57"/>
        <end position="78"/>
    </location>
</feature>
<keyword evidence="1" id="KW-0812">Transmembrane</keyword>
<evidence type="ECO:0000256" key="2">
    <source>
        <dbReference type="SAM" id="SignalP"/>
    </source>
</evidence>
<evidence type="ECO:0000313" key="3">
    <source>
        <dbReference type="EMBL" id="GGK58196.1"/>
    </source>
</evidence>
<keyword evidence="1" id="KW-0472">Membrane</keyword>
<dbReference type="AlphaFoldDB" id="A0A917QM29"/>
<reference evidence="3" key="1">
    <citation type="journal article" date="2014" name="Int. J. Syst. Evol. Microbiol.">
        <title>Complete genome sequence of Corynebacterium casei LMG S-19264T (=DSM 44701T), isolated from a smear-ripened cheese.</title>
        <authorList>
            <consortium name="US DOE Joint Genome Institute (JGI-PGF)"/>
            <person name="Walter F."/>
            <person name="Albersmeier A."/>
            <person name="Kalinowski J."/>
            <person name="Ruckert C."/>
        </authorList>
    </citation>
    <scope>NUCLEOTIDE SEQUENCE</scope>
    <source>
        <strain evidence="3">CGMCC 4.7278</strain>
    </source>
</reference>
<keyword evidence="4" id="KW-1185">Reference proteome</keyword>
<protein>
    <submittedName>
        <fullName evidence="3">Uncharacterized protein</fullName>
    </submittedName>
</protein>
<sequence length="84" mass="8908">MFAGMVFGLACGLAATAVLAAWWFVGPDTTSCYYGSYEPLVDDDYVSELLAKMQPTWWLWVGTVVGPAVVGATAGAFLPRISLG</sequence>
<keyword evidence="1" id="KW-1133">Transmembrane helix</keyword>
<evidence type="ECO:0000313" key="4">
    <source>
        <dbReference type="Proteomes" id="UP000612956"/>
    </source>
</evidence>
<feature type="signal peptide" evidence="2">
    <location>
        <begin position="1"/>
        <end position="20"/>
    </location>
</feature>
<accession>A0A917QM29</accession>
<name>A0A917QM29_9NOCA</name>
<evidence type="ECO:0000256" key="1">
    <source>
        <dbReference type="SAM" id="Phobius"/>
    </source>
</evidence>